<dbReference type="GO" id="GO:0030313">
    <property type="term" value="C:cell envelope"/>
    <property type="evidence" value="ECO:0007669"/>
    <property type="project" value="UniProtKB-SubCell"/>
</dbReference>
<sequence>MPIPSVKHWLCGTAAAIATSAPGLAQDGPQDAPLNVLTTVSMISDVAANVAGDCALVTPLLGAGSDPHLYRPTAADVQKLSGADLILYVDPALEARLAEVLAGFTDRTPTIGLARASFDDSILLGDAEDTAQIDPHLWMNVSLWAQIAPVIGDAIAAQRPDCADDLAANVAGYTAQLDALHDWVTQAISTIPANQRLLVTAHDAFEYFAGGYGMQASEAIEGISTEAEASIGDIRDVAAFVASNGVPAVFVETTINPRTIEALVAELRSQGHEVVIGGALFSDAMGDDDTPEGTYIGMMRANTVTVTTALGGTVPDWPETLQDWARDWEIE</sequence>
<evidence type="ECO:0000313" key="8">
    <source>
        <dbReference type="EMBL" id="ARU00112.1"/>
    </source>
</evidence>
<evidence type="ECO:0000256" key="2">
    <source>
        <dbReference type="ARBA" id="ARBA00011028"/>
    </source>
</evidence>
<dbReference type="RefSeq" id="WP_087206382.1">
    <property type="nucleotide sequence ID" value="NZ_CP021431.1"/>
</dbReference>
<reference evidence="8 9" key="1">
    <citation type="submission" date="2017-05" db="EMBL/GenBank/DDBJ databases">
        <title>Genome Sequence of Loktanella vestfoldensis Strain SMR4r Isolated from a Culture of the Diatom Skeletonema marinoi.</title>
        <authorList>
            <person name="Topel M."/>
            <person name="Pinder M.I.M."/>
            <person name="Johansson O.N."/>
            <person name="Kourtchenko O."/>
            <person name="Godhe A."/>
            <person name="Clarke A.K."/>
        </authorList>
    </citation>
    <scope>NUCLEOTIDE SEQUENCE [LARGE SCALE GENOMIC DNA]</scope>
    <source>
        <strain evidence="8 9">SMR4r</strain>
    </source>
</reference>
<dbReference type="Gene3D" id="3.40.50.1980">
    <property type="entry name" value="Nitrogenase molybdenum iron protein domain"/>
    <property type="match status" value="2"/>
</dbReference>
<evidence type="ECO:0000256" key="5">
    <source>
        <dbReference type="ARBA" id="ARBA00022729"/>
    </source>
</evidence>
<keyword evidence="3 6" id="KW-0813">Transport</keyword>
<accession>A0A1Y0E9S0</accession>
<comment type="subcellular location">
    <subcellularLocation>
        <location evidence="1">Cell envelope</location>
    </subcellularLocation>
</comment>
<keyword evidence="4" id="KW-0479">Metal-binding</keyword>
<dbReference type="GO" id="GO:0046872">
    <property type="term" value="F:metal ion binding"/>
    <property type="evidence" value="ECO:0007669"/>
    <property type="project" value="UniProtKB-KW"/>
</dbReference>
<gene>
    <name evidence="8" type="primary">troA</name>
    <name evidence="8" type="ORF">LOKVESSMR4R_00779</name>
</gene>
<dbReference type="InterPro" id="IPR006128">
    <property type="entry name" value="Lipoprotein_PsaA-like"/>
</dbReference>
<evidence type="ECO:0000256" key="3">
    <source>
        <dbReference type="ARBA" id="ARBA00022448"/>
    </source>
</evidence>
<dbReference type="PRINTS" id="PR00690">
    <property type="entry name" value="ADHESNFAMILY"/>
</dbReference>
<evidence type="ECO:0000256" key="7">
    <source>
        <dbReference type="SAM" id="SignalP"/>
    </source>
</evidence>
<feature type="signal peptide" evidence="7">
    <location>
        <begin position="1"/>
        <end position="25"/>
    </location>
</feature>
<dbReference type="PANTHER" id="PTHR42953:SF1">
    <property type="entry name" value="METAL-BINDING PROTEIN HI_0362-RELATED"/>
    <property type="match status" value="1"/>
</dbReference>
<dbReference type="AlphaFoldDB" id="A0A1Y0E9S0"/>
<name>A0A1Y0E9S0_9RHOB</name>
<dbReference type="PRINTS" id="PR00691">
    <property type="entry name" value="ADHESINB"/>
</dbReference>
<dbReference type="KEGG" id="lvs:LOKVESSMR4R_00779"/>
<feature type="chain" id="PRO_5011010853" evidence="7">
    <location>
        <begin position="26"/>
        <end position="331"/>
    </location>
</feature>
<proteinExistence type="inferred from homology"/>
<dbReference type="InterPro" id="IPR050492">
    <property type="entry name" value="Bact_metal-bind_prot9"/>
</dbReference>
<dbReference type="STRING" id="1122181.GCA_000382265_02745"/>
<dbReference type="EMBL" id="CP021431">
    <property type="protein sequence ID" value="ARU00112.1"/>
    <property type="molecule type" value="Genomic_DNA"/>
</dbReference>
<organism evidence="8 9">
    <name type="scientific">Yoonia vestfoldensis</name>
    <dbReference type="NCBI Taxonomy" id="245188"/>
    <lineage>
        <taxon>Bacteria</taxon>
        <taxon>Pseudomonadati</taxon>
        <taxon>Pseudomonadota</taxon>
        <taxon>Alphaproteobacteria</taxon>
        <taxon>Rhodobacterales</taxon>
        <taxon>Paracoccaceae</taxon>
        <taxon>Yoonia</taxon>
    </lineage>
</organism>
<evidence type="ECO:0000313" key="9">
    <source>
        <dbReference type="Proteomes" id="UP000195273"/>
    </source>
</evidence>
<dbReference type="InterPro" id="IPR006129">
    <property type="entry name" value="AdhesinB"/>
</dbReference>
<keyword evidence="5 7" id="KW-0732">Signal</keyword>
<dbReference type="SUPFAM" id="SSF53807">
    <property type="entry name" value="Helical backbone' metal receptor"/>
    <property type="match status" value="1"/>
</dbReference>
<dbReference type="OrthoDB" id="9793396at2"/>
<comment type="similarity">
    <text evidence="2 6">Belongs to the bacterial solute-binding protein 9 family.</text>
</comment>
<protein>
    <submittedName>
        <fullName evidence="8">Periplasmic zinc-binding protein TroA</fullName>
    </submittedName>
</protein>
<evidence type="ECO:0000256" key="1">
    <source>
        <dbReference type="ARBA" id="ARBA00004196"/>
    </source>
</evidence>
<dbReference type="GO" id="GO:0030001">
    <property type="term" value="P:metal ion transport"/>
    <property type="evidence" value="ECO:0007669"/>
    <property type="project" value="InterPro"/>
</dbReference>
<dbReference type="Pfam" id="PF01297">
    <property type="entry name" value="ZnuA"/>
    <property type="match status" value="1"/>
</dbReference>
<dbReference type="PANTHER" id="PTHR42953">
    <property type="entry name" value="HIGH-AFFINITY ZINC UPTAKE SYSTEM PROTEIN ZNUA-RELATED"/>
    <property type="match status" value="1"/>
</dbReference>
<evidence type="ECO:0000256" key="6">
    <source>
        <dbReference type="RuleBase" id="RU003512"/>
    </source>
</evidence>
<dbReference type="InterPro" id="IPR006127">
    <property type="entry name" value="ZnuA-like"/>
</dbReference>
<dbReference type="Proteomes" id="UP000195273">
    <property type="component" value="Chromosome"/>
</dbReference>
<evidence type="ECO:0000256" key="4">
    <source>
        <dbReference type="ARBA" id="ARBA00022723"/>
    </source>
</evidence>
<dbReference type="GO" id="GO:0007155">
    <property type="term" value="P:cell adhesion"/>
    <property type="evidence" value="ECO:0007669"/>
    <property type="project" value="InterPro"/>
</dbReference>
<keyword evidence="9" id="KW-1185">Reference proteome</keyword>